<feature type="region of interest" description="Disordered" evidence="1">
    <location>
        <begin position="1"/>
        <end position="89"/>
    </location>
</feature>
<accession>A0A812L6V8</accession>
<evidence type="ECO:0000313" key="3">
    <source>
        <dbReference type="Proteomes" id="UP000604046"/>
    </source>
</evidence>
<gene>
    <name evidence="2" type="ORF">SNAT2548_LOCUS11022</name>
</gene>
<proteinExistence type="predicted"/>
<protein>
    <submittedName>
        <fullName evidence="2">Uncharacterized protein</fullName>
    </submittedName>
</protein>
<feature type="compositionally biased region" description="Basic and acidic residues" evidence="1">
    <location>
        <begin position="78"/>
        <end position="89"/>
    </location>
</feature>
<organism evidence="2 3">
    <name type="scientific">Symbiodinium natans</name>
    <dbReference type="NCBI Taxonomy" id="878477"/>
    <lineage>
        <taxon>Eukaryota</taxon>
        <taxon>Sar</taxon>
        <taxon>Alveolata</taxon>
        <taxon>Dinophyceae</taxon>
        <taxon>Suessiales</taxon>
        <taxon>Symbiodiniaceae</taxon>
        <taxon>Symbiodinium</taxon>
    </lineage>
</organism>
<reference evidence="2" key="1">
    <citation type="submission" date="2021-02" db="EMBL/GenBank/DDBJ databases">
        <authorList>
            <person name="Dougan E. K."/>
            <person name="Rhodes N."/>
            <person name="Thang M."/>
            <person name="Chan C."/>
        </authorList>
    </citation>
    <scope>NUCLEOTIDE SEQUENCE</scope>
</reference>
<feature type="compositionally biased region" description="Low complexity" evidence="1">
    <location>
        <begin position="1"/>
        <end position="13"/>
    </location>
</feature>
<name>A0A812L6V8_9DINO</name>
<dbReference type="AlphaFoldDB" id="A0A812L6V8"/>
<evidence type="ECO:0000256" key="1">
    <source>
        <dbReference type="SAM" id="MobiDB-lite"/>
    </source>
</evidence>
<dbReference type="Proteomes" id="UP000604046">
    <property type="component" value="Unassembled WGS sequence"/>
</dbReference>
<sequence length="251" mass="27053">MRRSSSSSNSSNRVDSQDLVEDHSPQAHRNGNDDCAQGGAGSADVAETGAPDRALTETFEETPALGDVRTHPSAPDSIQEKAPKASEAERGVFVEGSGHPCLTRGHLQAEVEAYDSGHHASMAMDGCILYGKVHLSARHFRTRKDDKRGASRRGKGSTGSRHNGEAMPASKLPCGHAIGTPRQDKTHQFSGPDHGDRPPVTAFTFCRERRHNACRNELDPIECLLGSHVLAGAAKIDAKNARPRHKVHPWP</sequence>
<feature type="region of interest" description="Disordered" evidence="1">
    <location>
        <begin position="140"/>
        <end position="200"/>
    </location>
</feature>
<comment type="caution">
    <text evidence="2">The sequence shown here is derived from an EMBL/GenBank/DDBJ whole genome shotgun (WGS) entry which is preliminary data.</text>
</comment>
<evidence type="ECO:0000313" key="2">
    <source>
        <dbReference type="EMBL" id="CAE7241955.1"/>
    </source>
</evidence>
<dbReference type="EMBL" id="CAJNDS010000957">
    <property type="protein sequence ID" value="CAE7241955.1"/>
    <property type="molecule type" value="Genomic_DNA"/>
</dbReference>
<keyword evidence="3" id="KW-1185">Reference proteome</keyword>
<feature type="compositionally biased region" description="Basic and acidic residues" evidence="1">
    <location>
        <begin position="182"/>
        <end position="197"/>
    </location>
</feature>